<feature type="compositionally biased region" description="Basic and acidic residues" evidence="2">
    <location>
        <begin position="163"/>
        <end position="180"/>
    </location>
</feature>
<sequence>MRMQDPGEEHYGNHRRHTFGSDGEIKGRLLGVTDLIGSPASVARAREYVREKLGIGHPALDDVTLLVSELVTNAVIHSDSRNGGRVVVALADCYDFIHADIVDDGSESIPQISADMYAEGGRGLFLVEAVSDRWGVYTDHAGRTVWFEIGYQRDDIPSCPRQRMPEDLPERTETATRRTMENASRTVARSVQQKQDLRRFDQ</sequence>
<dbReference type="PANTHER" id="PTHR35526:SF3">
    <property type="entry name" value="ANTI-SIGMA-F FACTOR RSBW"/>
    <property type="match status" value="1"/>
</dbReference>
<dbReference type="PANTHER" id="PTHR35526">
    <property type="entry name" value="ANTI-SIGMA-F FACTOR RSBW-RELATED"/>
    <property type="match status" value="1"/>
</dbReference>
<evidence type="ECO:0000256" key="2">
    <source>
        <dbReference type="SAM" id="MobiDB-lite"/>
    </source>
</evidence>
<dbReference type="RefSeq" id="WP_380824557.1">
    <property type="nucleotide sequence ID" value="NZ_JBHTCG010000003.1"/>
</dbReference>
<accession>A0ABW2NW04</accession>
<dbReference type="SUPFAM" id="SSF55874">
    <property type="entry name" value="ATPase domain of HSP90 chaperone/DNA topoisomerase II/histidine kinase"/>
    <property type="match status" value="1"/>
</dbReference>
<feature type="region of interest" description="Disordered" evidence="2">
    <location>
        <begin position="159"/>
        <end position="202"/>
    </location>
</feature>
<feature type="compositionally biased region" description="Polar residues" evidence="2">
    <location>
        <begin position="182"/>
        <end position="194"/>
    </location>
</feature>
<keyword evidence="5" id="KW-1185">Reference proteome</keyword>
<keyword evidence="4" id="KW-0067">ATP-binding</keyword>
<organism evidence="4 5">
    <name type="scientific">Sphaerisporangium rhizosphaerae</name>
    <dbReference type="NCBI Taxonomy" id="2269375"/>
    <lineage>
        <taxon>Bacteria</taxon>
        <taxon>Bacillati</taxon>
        <taxon>Actinomycetota</taxon>
        <taxon>Actinomycetes</taxon>
        <taxon>Streptosporangiales</taxon>
        <taxon>Streptosporangiaceae</taxon>
        <taxon>Sphaerisporangium</taxon>
    </lineage>
</organism>
<evidence type="ECO:0000313" key="5">
    <source>
        <dbReference type="Proteomes" id="UP001596496"/>
    </source>
</evidence>
<dbReference type="Proteomes" id="UP001596496">
    <property type="component" value="Unassembled WGS sequence"/>
</dbReference>
<name>A0ABW2NW04_9ACTN</name>
<gene>
    <name evidence="4" type="ORF">ACFQSB_05135</name>
</gene>
<dbReference type="InterPro" id="IPR050267">
    <property type="entry name" value="Anti-sigma-factor_SerPK"/>
</dbReference>
<keyword evidence="1" id="KW-0418">Kinase</keyword>
<reference evidence="5" key="1">
    <citation type="journal article" date="2019" name="Int. J. Syst. Evol. Microbiol.">
        <title>The Global Catalogue of Microorganisms (GCM) 10K type strain sequencing project: providing services to taxonomists for standard genome sequencing and annotation.</title>
        <authorList>
            <consortium name="The Broad Institute Genomics Platform"/>
            <consortium name="The Broad Institute Genome Sequencing Center for Infectious Disease"/>
            <person name="Wu L."/>
            <person name="Ma J."/>
        </authorList>
    </citation>
    <scope>NUCLEOTIDE SEQUENCE [LARGE SCALE GENOMIC DNA]</scope>
    <source>
        <strain evidence="5">CECT 7649</strain>
    </source>
</reference>
<keyword evidence="4" id="KW-0547">Nucleotide-binding</keyword>
<proteinExistence type="predicted"/>
<evidence type="ECO:0000313" key="4">
    <source>
        <dbReference type="EMBL" id="MFC7381583.1"/>
    </source>
</evidence>
<evidence type="ECO:0000256" key="1">
    <source>
        <dbReference type="ARBA" id="ARBA00022527"/>
    </source>
</evidence>
<dbReference type="EMBL" id="JBHTCG010000003">
    <property type="protein sequence ID" value="MFC7381583.1"/>
    <property type="molecule type" value="Genomic_DNA"/>
</dbReference>
<evidence type="ECO:0000259" key="3">
    <source>
        <dbReference type="Pfam" id="PF13581"/>
    </source>
</evidence>
<dbReference type="InterPro" id="IPR036890">
    <property type="entry name" value="HATPase_C_sf"/>
</dbReference>
<keyword evidence="1" id="KW-0808">Transferase</keyword>
<dbReference type="InterPro" id="IPR003594">
    <property type="entry name" value="HATPase_dom"/>
</dbReference>
<keyword evidence="1" id="KW-0723">Serine/threonine-protein kinase</keyword>
<dbReference type="GO" id="GO:0005524">
    <property type="term" value="F:ATP binding"/>
    <property type="evidence" value="ECO:0007669"/>
    <property type="project" value="UniProtKB-KW"/>
</dbReference>
<feature type="domain" description="Histidine kinase/HSP90-like ATPase" evidence="3">
    <location>
        <begin position="39"/>
        <end position="147"/>
    </location>
</feature>
<dbReference type="Gene3D" id="3.30.565.10">
    <property type="entry name" value="Histidine kinase-like ATPase, C-terminal domain"/>
    <property type="match status" value="1"/>
</dbReference>
<comment type="caution">
    <text evidence="4">The sequence shown here is derived from an EMBL/GenBank/DDBJ whole genome shotgun (WGS) entry which is preliminary data.</text>
</comment>
<protein>
    <submittedName>
        <fullName evidence="4">ATP-binding protein</fullName>
    </submittedName>
</protein>
<dbReference type="CDD" id="cd16936">
    <property type="entry name" value="HATPase_RsbW-like"/>
    <property type="match status" value="1"/>
</dbReference>
<dbReference type="Pfam" id="PF13581">
    <property type="entry name" value="HATPase_c_2"/>
    <property type="match status" value="1"/>
</dbReference>